<reference evidence="3 4" key="1">
    <citation type="submission" date="2019-10" db="EMBL/GenBank/DDBJ databases">
        <title>Genome diversity of Sutterella seckii.</title>
        <authorList>
            <person name="Chaplin A.V."/>
            <person name="Sokolova S.R."/>
            <person name="Mosin K.A."/>
            <person name="Ivanova E.L."/>
            <person name="Kochetkova T.O."/>
            <person name="Goltsov A.Y."/>
            <person name="Trofimov D.Y."/>
            <person name="Efimov B.A."/>
        </authorList>
    </citation>
    <scope>NUCLEOTIDE SEQUENCE [LARGE SCALE GENOMIC DNA]</scope>
    <source>
        <strain evidence="3 4">ASD393</strain>
    </source>
</reference>
<dbReference type="Gene3D" id="1.10.150.650">
    <property type="match status" value="1"/>
</dbReference>
<dbReference type="GO" id="GO:0004534">
    <property type="term" value="F:5'-3' RNA exonuclease activity"/>
    <property type="evidence" value="ECO:0007669"/>
    <property type="project" value="TreeGrafter"/>
</dbReference>
<dbReference type="SMART" id="SM00481">
    <property type="entry name" value="POLIIIAc"/>
    <property type="match status" value="1"/>
</dbReference>
<feature type="region of interest" description="Disordered" evidence="1">
    <location>
        <begin position="246"/>
        <end position="265"/>
    </location>
</feature>
<dbReference type="InterPro" id="IPR016195">
    <property type="entry name" value="Pol/histidinol_Pase-like"/>
</dbReference>
<dbReference type="GO" id="GO:0035312">
    <property type="term" value="F:5'-3' DNA exonuclease activity"/>
    <property type="evidence" value="ECO:0007669"/>
    <property type="project" value="TreeGrafter"/>
</dbReference>
<feature type="region of interest" description="Disordered" evidence="1">
    <location>
        <begin position="1"/>
        <end position="20"/>
    </location>
</feature>
<protein>
    <submittedName>
        <fullName evidence="3">PHP domain-containing protein</fullName>
    </submittedName>
</protein>
<dbReference type="InterPro" id="IPR052018">
    <property type="entry name" value="PHP_domain"/>
</dbReference>
<dbReference type="PANTHER" id="PTHR42924">
    <property type="entry name" value="EXONUCLEASE"/>
    <property type="match status" value="1"/>
</dbReference>
<sequence length="283" mass="30682">MSVDLHMHSNASDGQLPPEALPELCAQNGVKLMSLTDHDTMAGTKAAEAAAKRLGIAFIPGIEFSTLWGGTGIHVVGLGLDPESPGIAGFVAGTQMKRVERGRAMDENFARVGIHGALEGALRYAENSTSLSRTHFALWLLEKGHVKNYQEAFDKYLKPGRPGYARVEWPATVDAVRFIREEGGVAVLAHPGRYEFSADWMSDQLLEDFKAAGGEAIEVTSGSQSRATDIIFAQKAREMGFLASTGSDWHSPRSARPSPGMQPALPKDLTPVWVKFGYPRDMD</sequence>
<gene>
    <name evidence="3" type="ORF">GBM95_03850</name>
</gene>
<proteinExistence type="predicted"/>
<feature type="domain" description="Polymerase/histidinol phosphatase N-terminal" evidence="2">
    <location>
        <begin position="3"/>
        <end position="68"/>
    </location>
</feature>
<dbReference type="SUPFAM" id="SSF89550">
    <property type="entry name" value="PHP domain-like"/>
    <property type="match status" value="1"/>
</dbReference>
<dbReference type="AlphaFoldDB" id="A0A6I1F0Y5"/>
<accession>A0A6I1F0Y5</accession>
<evidence type="ECO:0000313" key="3">
    <source>
        <dbReference type="EMBL" id="KAB7661943.1"/>
    </source>
</evidence>
<evidence type="ECO:0000256" key="1">
    <source>
        <dbReference type="SAM" id="MobiDB-lite"/>
    </source>
</evidence>
<name>A0A6I1F0Y5_9BURK</name>
<evidence type="ECO:0000313" key="4">
    <source>
        <dbReference type="Proteomes" id="UP000430564"/>
    </source>
</evidence>
<dbReference type="Proteomes" id="UP000430564">
    <property type="component" value="Unassembled WGS sequence"/>
</dbReference>
<dbReference type="RefSeq" id="WP_152157875.1">
    <property type="nucleotide sequence ID" value="NZ_WEHX01000013.1"/>
</dbReference>
<dbReference type="Gene3D" id="3.20.20.140">
    <property type="entry name" value="Metal-dependent hydrolases"/>
    <property type="match status" value="1"/>
</dbReference>
<dbReference type="InterPro" id="IPR004013">
    <property type="entry name" value="PHP_dom"/>
</dbReference>
<dbReference type="CDD" id="cd07438">
    <property type="entry name" value="PHP_HisPPase_AMP"/>
    <property type="match status" value="1"/>
</dbReference>
<dbReference type="Pfam" id="PF02811">
    <property type="entry name" value="PHP"/>
    <property type="match status" value="1"/>
</dbReference>
<dbReference type="OrthoDB" id="9804333at2"/>
<dbReference type="EMBL" id="WEHX01000013">
    <property type="protein sequence ID" value="KAB7661943.1"/>
    <property type="molecule type" value="Genomic_DNA"/>
</dbReference>
<dbReference type="PANTHER" id="PTHR42924:SF3">
    <property type="entry name" value="POLYMERASE_HISTIDINOL PHOSPHATASE N-TERMINAL DOMAIN-CONTAINING PROTEIN"/>
    <property type="match status" value="1"/>
</dbReference>
<comment type="caution">
    <text evidence="3">The sequence shown here is derived from an EMBL/GenBank/DDBJ whole genome shotgun (WGS) entry which is preliminary data.</text>
</comment>
<evidence type="ECO:0000259" key="2">
    <source>
        <dbReference type="SMART" id="SM00481"/>
    </source>
</evidence>
<organism evidence="3 4">
    <name type="scientific">Sutterella seckii</name>
    <dbReference type="NCBI Taxonomy" id="1944635"/>
    <lineage>
        <taxon>Bacteria</taxon>
        <taxon>Pseudomonadati</taxon>
        <taxon>Pseudomonadota</taxon>
        <taxon>Betaproteobacteria</taxon>
        <taxon>Burkholderiales</taxon>
        <taxon>Sutterellaceae</taxon>
        <taxon>Sutterella</taxon>
    </lineage>
</organism>
<dbReference type="InterPro" id="IPR003141">
    <property type="entry name" value="Pol/His_phosphatase_N"/>
</dbReference>